<dbReference type="OrthoDB" id="4463966at2"/>
<reference evidence="2 3" key="1">
    <citation type="submission" date="2017-11" db="EMBL/GenBank/DDBJ databases">
        <title>Genomic Encyclopedia of Archaeal and Bacterial Type Strains, Phase II (KMG-II): From Individual Species to Whole Genera.</title>
        <authorList>
            <person name="Goeker M."/>
        </authorList>
    </citation>
    <scope>NUCLEOTIDE SEQUENCE [LARGE SCALE GENOMIC DNA]</scope>
    <source>
        <strain evidence="2 3">DSM 27763</strain>
    </source>
</reference>
<dbReference type="AlphaFoldDB" id="A0A0B2BRG7"/>
<evidence type="ECO:0000259" key="1">
    <source>
        <dbReference type="Pfam" id="PF12728"/>
    </source>
</evidence>
<keyword evidence="3" id="KW-1185">Reference proteome</keyword>
<accession>A0A0B2BRG7</accession>
<feature type="domain" description="Helix-turn-helix" evidence="1">
    <location>
        <begin position="6"/>
        <end position="45"/>
    </location>
</feature>
<gene>
    <name evidence="2" type="ORF">CLV56_1709</name>
</gene>
<dbReference type="Pfam" id="PF12728">
    <property type="entry name" value="HTH_17"/>
    <property type="match status" value="1"/>
</dbReference>
<dbReference type="RefSeq" id="WP_039343547.1">
    <property type="nucleotide sequence ID" value="NZ_PGEZ01000001.1"/>
</dbReference>
<dbReference type="InterPro" id="IPR041657">
    <property type="entry name" value="HTH_17"/>
</dbReference>
<evidence type="ECO:0000313" key="2">
    <source>
        <dbReference type="EMBL" id="PJJ57477.1"/>
    </source>
</evidence>
<proteinExistence type="predicted"/>
<organism evidence="2 3">
    <name type="scientific">Mumia flava</name>
    <dbReference type="NCBI Taxonomy" id="1348852"/>
    <lineage>
        <taxon>Bacteria</taxon>
        <taxon>Bacillati</taxon>
        <taxon>Actinomycetota</taxon>
        <taxon>Actinomycetes</taxon>
        <taxon>Propionibacteriales</taxon>
        <taxon>Nocardioidaceae</taxon>
        <taxon>Mumia</taxon>
    </lineage>
</organism>
<comment type="caution">
    <text evidence="2">The sequence shown here is derived from an EMBL/GenBank/DDBJ whole genome shotgun (WGS) entry which is preliminary data.</text>
</comment>
<name>A0A0B2BRG7_9ACTN</name>
<sequence>MTWIGVHDAATRLGVSPRRVLQRIEAGDLPAARIGRQWAIDSHDLPLATPRRSRPLSERMAWALLALLAGERPAVSATELRRLRAYAHRLGSDPDSVSLLRTWAERRGDRTTWRVAEADRDELRSDDRVRRSGVDAPGSGIVSPVAEVYVAVAELDHLVDDYFLVPAGAAEANVVLHVVAQVPDITWPVLAADLAEHLGSRENARAAELIGLGTPAGGTT</sequence>
<evidence type="ECO:0000313" key="3">
    <source>
        <dbReference type="Proteomes" id="UP000230842"/>
    </source>
</evidence>
<dbReference type="Proteomes" id="UP000230842">
    <property type="component" value="Unassembled WGS sequence"/>
</dbReference>
<protein>
    <submittedName>
        <fullName evidence="2">Excisionase family DNA binding protein</fullName>
    </submittedName>
</protein>
<dbReference type="EMBL" id="PGEZ01000001">
    <property type="protein sequence ID" value="PJJ57477.1"/>
    <property type="molecule type" value="Genomic_DNA"/>
</dbReference>